<protein>
    <submittedName>
        <fullName evidence="2">Alginate export family protein</fullName>
    </submittedName>
</protein>
<dbReference type="EMBL" id="JAGQHS010000010">
    <property type="protein sequence ID" value="MCA9754845.1"/>
    <property type="molecule type" value="Genomic_DNA"/>
</dbReference>
<comment type="caution">
    <text evidence="2">The sequence shown here is derived from an EMBL/GenBank/DDBJ whole genome shotgun (WGS) entry which is preliminary data.</text>
</comment>
<sequence>MMWRFRVGPSMSNRNQALAALAFAVCLTSSVFVDPVRSEDEMPTGVVADAGGRSRLTVRGEYVVETFSQKNFHLGDGPIGETSSDYDAFWAQNLLLRPRFIVSDNLNVNLSVDVAQGVWGFDGESDAGVYPVNPSLSGTRVDWAYLAYRHAGTATRWYVGRQPFTLGHGLVLETDAAGVQVYRDLSRIGSLGLGVAKIYESGGFSDRINETPDSTRVGRDGRDADLFFAELAMGDESLSLRPFFVYYVDRSGGDGDLVYPDQLPYLEARFQPGITRATAFGLSFALRRGLISVEGEYDNLRGVDRLGDANFGPDEIHDVNNGDLTGANLYLRGALGGARGELGVILAQGSGDEDPRTGEGNITRIATDGGFFITEVWEDSVMPDRGYYPGGLGSPLVRGYRELENTKIVQGFASFRPTPNLRLFASVSMIRASEALREWSDANGNGVLEVDEFGPGTSTELGSELDVRIEWAVDRRLQLELAAGRFLPRVASSYLLYGHDQAQEAANEIRATITVPIPEFSLGG</sequence>
<name>A0A956NC19_UNCEI</name>
<evidence type="ECO:0000313" key="2">
    <source>
        <dbReference type="EMBL" id="MCA9754845.1"/>
    </source>
</evidence>
<accession>A0A956NC19</accession>
<evidence type="ECO:0000256" key="1">
    <source>
        <dbReference type="SAM" id="SignalP"/>
    </source>
</evidence>
<keyword evidence="1" id="KW-0732">Signal</keyword>
<reference evidence="2" key="2">
    <citation type="journal article" date="2021" name="Microbiome">
        <title>Successional dynamics and alternative stable states in a saline activated sludge microbial community over 9 years.</title>
        <authorList>
            <person name="Wang Y."/>
            <person name="Ye J."/>
            <person name="Ju F."/>
            <person name="Liu L."/>
            <person name="Boyd J.A."/>
            <person name="Deng Y."/>
            <person name="Parks D.H."/>
            <person name="Jiang X."/>
            <person name="Yin X."/>
            <person name="Woodcroft B.J."/>
            <person name="Tyson G.W."/>
            <person name="Hugenholtz P."/>
            <person name="Polz M.F."/>
            <person name="Zhang T."/>
        </authorList>
    </citation>
    <scope>NUCLEOTIDE SEQUENCE</scope>
    <source>
        <strain evidence="2">HKST-UBA02</strain>
    </source>
</reference>
<organism evidence="2 3">
    <name type="scientific">Eiseniibacteriota bacterium</name>
    <dbReference type="NCBI Taxonomy" id="2212470"/>
    <lineage>
        <taxon>Bacteria</taxon>
        <taxon>Candidatus Eiseniibacteriota</taxon>
    </lineage>
</organism>
<dbReference type="InterPro" id="IPR018247">
    <property type="entry name" value="EF_Hand_1_Ca_BS"/>
</dbReference>
<reference evidence="2" key="1">
    <citation type="submission" date="2020-04" db="EMBL/GenBank/DDBJ databases">
        <authorList>
            <person name="Zhang T."/>
        </authorList>
    </citation>
    <scope>NUCLEOTIDE SEQUENCE</scope>
    <source>
        <strain evidence="2">HKST-UBA02</strain>
    </source>
</reference>
<feature type="signal peptide" evidence="1">
    <location>
        <begin position="1"/>
        <end position="19"/>
    </location>
</feature>
<feature type="chain" id="PRO_5037601930" evidence="1">
    <location>
        <begin position="20"/>
        <end position="524"/>
    </location>
</feature>
<proteinExistence type="predicted"/>
<dbReference type="Gene3D" id="2.40.160.100">
    <property type="match status" value="1"/>
</dbReference>
<gene>
    <name evidence="2" type="ORF">KDA27_03515</name>
</gene>
<dbReference type="InterPro" id="IPR053728">
    <property type="entry name" value="Alginate_Permeability_Chnl"/>
</dbReference>
<dbReference type="AlphaFoldDB" id="A0A956NC19"/>
<dbReference type="PROSITE" id="PS00018">
    <property type="entry name" value="EF_HAND_1"/>
    <property type="match status" value="1"/>
</dbReference>
<dbReference type="Proteomes" id="UP000739538">
    <property type="component" value="Unassembled WGS sequence"/>
</dbReference>
<evidence type="ECO:0000313" key="3">
    <source>
        <dbReference type="Proteomes" id="UP000739538"/>
    </source>
</evidence>